<protein>
    <recommendedName>
        <fullName evidence="6">Pentatricopeptide repeat-containing protein</fullName>
    </recommendedName>
</protein>
<dbReference type="Pfam" id="PF13041">
    <property type="entry name" value="PPR_2"/>
    <property type="match status" value="1"/>
</dbReference>
<evidence type="ECO:0000313" key="4">
    <source>
        <dbReference type="EMBL" id="KAL3505850.1"/>
    </source>
</evidence>
<dbReference type="InterPro" id="IPR046848">
    <property type="entry name" value="E_motif"/>
</dbReference>
<comment type="caution">
    <text evidence="4">The sequence shown here is derived from an EMBL/GenBank/DDBJ whole genome shotgun (WGS) entry which is preliminary data.</text>
</comment>
<keyword evidence="5" id="KW-1185">Reference proteome</keyword>
<sequence length="283" mass="31056">MVIRGFKPNEITMVSVLSAIATLGRLNEGRWAHEFLHKNCIPLNDNLSAAVIDMYAKCGSMSSALEVFHQIKYKASDVSPWNAMICGSAMHGHAELALRIFSDLQGRKIRLNSVTFVGVLTACCHAGLVEVGQQHFESMKSVYNLEPNIKHYGCMVDLLGRAGTLKEAEQLIQSMPMKADVVIWGTLLAASRTHGNAEIGERAAESLAGLEPSHGPSRVLLSNIYADVGRWGGAFLVRQEMQNQRMLDKLRLLRNICLAVAAVHRIEQLFTLSMLSLKASSAL</sequence>
<dbReference type="PROSITE" id="PS51375">
    <property type="entry name" value="PPR"/>
    <property type="match status" value="1"/>
</dbReference>
<dbReference type="EMBL" id="JBJUIK010000013">
    <property type="protein sequence ID" value="KAL3505850.1"/>
    <property type="molecule type" value="Genomic_DNA"/>
</dbReference>
<dbReference type="FunFam" id="1.25.40.10:FF:000212">
    <property type="entry name" value="Pentatricopeptide repeat-containing protein At2g03380, mitochondrial"/>
    <property type="match status" value="1"/>
</dbReference>
<name>A0ABD2YEP7_9GENT</name>
<proteinExistence type="inferred from homology"/>
<dbReference type="Pfam" id="PF01535">
    <property type="entry name" value="PPR"/>
    <property type="match status" value="2"/>
</dbReference>
<dbReference type="PANTHER" id="PTHR47926">
    <property type="entry name" value="PENTATRICOPEPTIDE REPEAT-CONTAINING PROTEIN"/>
    <property type="match status" value="1"/>
</dbReference>
<dbReference type="PANTHER" id="PTHR47926:SF407">
    <property type="entry name" value="(WILD MALAYSIAN BANANA) HYPOTHETICAL PROTEIN"/>
    <property type="match status" value="1"/>
</dbReference>
<organism evidence="4 5">
    <name type="scientific">Cinchona calisaya</name>
    <dbReference type="NCBI Taxonomy" id="153742"/>
    <lineage>
        <taxon>Eukaryota</taxon>
        <taxon>Viridiplantae</taxon>
        <taxon>Streptophyta</taxon>
        <taxon>Embryophyta</taxon>
        <taxon>Tracheophyta</taxon>
        <taxon>Spermatophyta</taxon>
        <taxon>Magnoliopsida</taxon>
        <taxon>eudicotyledons</taxon>
        <taxon>Gunneridae</taxon>
        <taxon>Pentapetalae</taxon>
        <taxon>asterids</taxon>
        <taxon>lamiids</taxon>
        <taxon>Gentianales</taxon>
        <taxon>Rubiaceae</taxon>
        <taxon>Cinchonoideae</taxon>
        <taxon>Cinchoneae</taxon>
        <taxon>Cinchona</taxon>
    </lineage>
</organism>
<evidence type="ECO:0000313" key="5">
    <source>
        <dbReference type="Proteomes" id="UP001630127"/>
    </source>
</evidence>
<evidence type="ECO:0000256" key="3">
    <source>
        <dbReference type="PROSITE-ProRule" id="PRU00708"/>
    </source>
</evidence>
<gene>
    <name evidence="4" type="ORF">ACH5RR_031232</name>
</gene>
<dbReference type="Proteomes" id="UP001630127">
    <property type="component" value="Unassembled WGS sequence"/>
</dbReference>
<dbReference type="Pfam" id="PF20431">
    <property type="entry name" value="E_motif"/>
    <property type="match status" value="1"/>
</dbReference>
<reference evidence="4 5" key="1">
    <citation type="submission" date="2024-11" db="EMBL/GenBank/DDBJ databases">
        <title>A near-complete genome assembly of Cinchona calisaya.</title>
        <authorList>
            <person name="Lian D.C."/>
            <person name="Zhao X.W."/>
            <person name="Wei L."/>
        </authorList>
    </citation>
    <scope>NUCLEOTIDE SEQUENCE [LARGE SCALE GENOMIC DNA]</scope>
    <source>
        <tissue evidence="4">Nenye</tissue>
    </source>
</reference>
<dbReference type="InterPro" id="IPR046960">
    <property type="entry name" value="PPR_At4g14850-like_plant"/>
</dbReference>
<dbReference type="AlphaFoldDB" id="A0ABD2YEP7"/>
<keyword evidence="1" id="KW-0677">Repeat</keyword>
<dbReference type="Gene3D" id="1.25.40.10">
    <property type="entry name" value="Tetratricopeptide repeat domain"/>
    <property type="match status" value="2"/>
</dbReference>
<accession>A0ABD2YEP7</accession>
<dbReference type="InterPro" id="IPR011990">
    <property type="entry name" value="TPR-like_helical_dom_sf"/>
</dbReference>
<evidence type="ECO:0008006" key="6">
    <source>
        <dbReference type="Google" id="ProtNLM"/>
    </source>
</evidence>
<evidence type="ECO:0000256" key="2">
    <source>
        <dbReference type="ARBA" id="ARBA00061659"/>
    </source>
</evidence>
<dbReference type="InterPro" id="IPR002885">
    <property type="entry name" value="PPR_rpt"/>
</dbReference>
<evidence type="ECO:0000256" key="1">
    <source>
        <dbReference type="ARBA" id="ARBA00022737"/>
    </source>
</evidence>
<feature type="repeat" description="PPR" evidence="3">
    <location>
        <begin position="77"/>
        <end position="111"/>
    </location>
</feature>
<comment type="similarity">
    <text evidence="2">Belongs to the PPR family. PCMP-E subfamily.</text>
</comment>